<reference evidence="1" key="1">
    <citation type="journal article" date="2023" name="Science">
        <title>Genome structures resolve the early diversification of teleost fishes.</title>
        <authorList>
            <person name="Parey E."/>
            <person name="Louis A."/>
            <person name="Montfort J."/>
            <person name="Bouchez O."/>
            <person name="Roques C."/>
            <person name="Iampietro C."/>
            <person name="Lluch J."/>
            <person name="Castinel A."/>
            <person name="Donnadieu C."/>
            <person name="Desvignes T."/>
            <person name="Floi Bucao C."/>
            <person name="Jouanno E."/>
            <person name="Wen M."/>
            <person name="Mejri S."/>
            <person name="Dirks R."/>
            <person name="Jansen H."/>
            <person name="Henkel C."/>
            <person name="Chen W.J."/>
            <person name="Zahm M."/>
            <person name="Cabau C."/>
            <person name="Klopp C."/>
            <person name="Thompson A.W."/>
            <person name="Robinson-Rechavi M."/>
            <person name="Braasch I."/>
            <person name="Lecointre G."/>
            <person name="Bobe J."/>
            <person name="Postlethwait J.H."/>
            <person name="Berthelot C."/>
            <person name="Roest Crollius H."/>
            <person name="Guiguen Y."/>
        </authorList>
    </citation>
    <scope>NUCLEOTIDE SEQUENCE</scope>
    <source>
        <strain evidence="1">Concon-B</strain>
    </source>
</reference>
<proteinExistence type="predicted"/>
<evidence type="ECO:0000313" key="2">
    <source>
        <dbReference type="Proteomes" id="UP001152803"/>
    </source>
</evidence>
<keyword evidence="2" id="KW-1185">Reference proteome</keyword>
<dbReference type="Proteomes" id="UP001152803">
    <property type="component" value="Unassembled WGS sequence"/>
</dbReference>
<dbReference type="AlphaFoldDB" id="A0A9Q1HYE9"/>
<evidence type="ECO:0000313" key="1">
    <source>
        <dbReference type="EMBL" id="KAJ8269815.1"/>
    </source>
</evidence>
<dbReference type="EMBL" id="JAFJMO010000008">
    <property type="protein sequence ID" value="KAJ8269815.1"/>
    <property type="molecule type" value="Genomic_DNA"/>
</dbReference>
<name>A0A9Q1HYE9_CONCO</name>
<protein>
    <submittedName>
        <fullName evidence="1">Uncharacterized protein</fullName>
    </submittedName>
</protein>
<gene>
    <name evidence="1" type="ORF">COCON_G00124220</name>
</gene>
<organism evidence="1 2">
    <name type="scientific">Conger conger</name>
    <name type="common">Conger eel</name>
    <name type="synonym">Muraena conger</name>
    <dbReference type="NCBI Taxonomy" id="82655"/>
    <lineage>
        <taxon>Eukaryota</taxon>
        <taxon>Metazoa</taxon>
        <taxon>Chordata</taxon>
        <taxon>Craniata</taxon>
        <taxon>Vertebrata</taxon>
        <taxon>Euteleostomi</taxon>
        <taxon>Actinopterygii</taxon>
        <taxon>Neopterygii</taxon>
        <taxon>Teleostei</taxon>
        <taxon>Anguilliformes</taxon>
        <taxon>Congridae</taxon>
        <taxon>Conger</taxon>
    </lineage>
</organism>
<sequence>MFTKTYMFRLFGAARVYFQHCIMTRAVAVATTLQKSQTRQLGGGRGKFVLRTESGFSPQLSGAAARTGRKLLQQSATNGQIPQLTKRRGLSEKALSGVFFGSCRSEPGAGWAGVCVVRFLAPVQGSSRLAFLLPFLLFWTPQSCDLSCPRESFCPDLTPKEEYDGKHGRVWSCVSLPVSTVLPICALTAPQPCAIPDDMADSDRTALCESDE</sequence>
<accession>A0A9Q1HYE9</accession>
<comment type="caution">
    <text evidence="1">The sequence shown here is derived from an EMBL/GenBank/DDBJ whole genome shotgun (WGS) entry which is preliminary data.</text>
</comment>